<dbReference type="Proteomes" id="UP000831775">
    <property type="component" value="Chromosome"/>
</dbReference>
<dbReference type="PANTHER" id="PTHR34824:SF1">
    <property type="entry name" value="HEAT-INDUCIBLE TRANSCRIPTION REPRESSOR HRCA"/>
    <property type="match status" value="1"/>
</dbReference>
<evidence type="ECO:0000313" key="8">
    <source>
        <dbReference type="Proteomes" id="UP000831775"/>
    </source>
</evidence>
<protein>
    <recommendedName>
        <fullName evidence="5">Heat-inducible transcription repressor HrcA</fullName>
    </recommendedName>
</protein>
<dbReference type="Pfam" id="PF01628">
    <property type="entry name" value="HrcA"/>
    <property type="match status" value="1"/>
</dbReference>
<organism evidence="7 8">
    <name type="scientific">Leucobacter rhizosphaerae</name>
    <dbReference type="NCBI Taxonomy" id="2932245"/>
    <lineage>
        <taxon>Bacteria</taxon>
        <taxon>Bacillati</taxon>
        <taxon>Actinomycetota</taxon>
        <taxon>Actinomycetes</taxon>
        <taxon>Micrococcales</taxon>
        <taxon>Microbacteriaceae</taxon>
        <taxon>Leucobacter</taxon>
    </lineage>
</organism>
<dbReference type="SUPFAM" id="SSF55781">
    <property type="entry name" value="GAF domain-like"/>
    <property type="match status" value="1"/>
</dbReference>
<evidence type="ECO:0000256" key="4">
    <source>
        <dbReference type="ARBA" id="ARBA00023163"/>
    </source>
</evidence>
<dbReference type="EMBL" id="CP095043">
    <property type="protein sequence ID" value="UOQ60783.1"/>
    <property type="molecule type" value="Genomic_DNA"/>
</dbReference>
<evidence type="ECO:0000256" key="1">
    <source>
        <dbReference type="ARBA" id="ARBA00022491"/>
    </source>
</evidence>
<dbReference type="Gene3D" id="3.30.390.60">
    <property type="entry name" value="Heat-inducible transcription repressor hrca homolog, domain 3"/>
    <property type="match status" value="1"/>
</dbReference>
<dbReference type="InterPro" id="IPR036388">
    <property type="entry name" value="WH-like_DNA-bd_sf"/>
</dbReference>
<dbReference type="InterPro" id="IPR002571">
    <property type="entry name" value="HrcA"/>
</dbReference>
<evidence type="ECO:0000256" key="3">
    <source>
        <dbReference type="ARBA" id="ARBA00023016"/>
    </source>
</evidence>
<dbReference type="RefSeq" id="WP_244686695.1">
    <property type="nucleotide sequence ID" value="NZ_CP095043.1"/>
</dbReference>
<proteinExistence type="inferred from homology"/>
<dbReference type="HAMAP" id="MF_00081">
    <property type="entry name" value="HrcA"/>
    <property type="match status" value="1"/>
</dbReference>
<dbReference type="SUPFAM" id="SSF46785">
    <property type="entry name" value="Winged helix' DNA-binding domain"/>
    <property type="match status" value="1"/>
</dbReference>
<dbReference type="Gene3D" id="1.10.10.10">
    <property type="entry name" value="Winged helix-like DNA-binding domain superfamily/Winged helix DNA-binding domain"/>
    <property type="match status" value="1"/>
</dbReference>
<name>A0ABY4FWV1_9MICO</name>
<dbReference type="InterPro" id="IPR023120">
    <property type="entry name" value="WHTH_transcript_rep_HrcA_IDD"/>
</dbReference>
<accession>A0ABY4FWV1</accession>
<gene>
    <name evidence="5 7" type="primary">hrcA</name>
    <name evidence="7" type="ORF">MUN76_02015</name>
</gene>
<dbReference type="PIRSF" id="PIRSF005485">
    <property type="entry name" value="HrcA"/>
    <property type="match status" value="1"/>
</dbReference>
<reference evidence="7 8" key="1">
    <citation type="submission" date="2022-04" db="EMBL/GenBank/DDBJ databases">
        <title>Leucobacter sp. isolated from rhizosphere of onion.</title>
        <authorList>
            <person name="Won M."/>
            <person name="Lee C.-M."/>
            <person name="Woen H.-Y."/>
            <person name="Kwon S.-W."/>
        </authorList>
    </citation>
    <scope>NUCLEOTIDE SEQUENCE [LARGE SCALE GENOMIC DNA]</scope>
    <source>
        <strain evidence="7 8">H25R-14</strain>
    </source>
</reference>
<keyword evidence="1 5" id="KW-0678">Repressor</keyword>
<dbReference type="InterPro" id="IPR036390">
    <property type="entry name" value="WH_DNA-bd_sf"/>
</dbReference>
<keyword evidence="3 5" id="KW-0346">Stress response</keyword>
<evidence type="ECO:0000256" key="2">
    <source>
        <dbReference type="ARBA" id="ARBA00023015"/>
    </source>
</evidence>
<evidence type="ECO:0000313" key="7">
    <source>
        <dbReference type="EMBL" id="UOQ60783.1"/>
    </source>
</evidence>
<keyword evidence="2 5" id="KW-0805">Transcription regulation</keyword>
<feature type="domain" description="Heat-inducible transcription repressor HrcA C-terminal" evidence="6">
    <location>
        <begin position="103"/>
        <end position="325"/>
    </location>
</feature>
<dbReference type="InterPro" id="IPR029016">
    <property type="entry name" value="GAF-like_dom_sf"/>
</dbReference>
<keyword evidence="8" id="KW-1185">Reference proteome</keyword>
<evidence type="ECO:0000259" key="6">
    <source>
        <dbReference type="Pfam" id="PF01628"/>
    </source>
</evidence>
<evidence type="ECO:0000256" key="5">
    <source>
        <dbReference type="HAMAP-Rule" id="MF_00081"/>
    </source>
</evidence>
<dbReference type="PANTHER" id="PTHR34824">
    <property type="entry name" value="HEAT-INDUCIBLE TRANSCRIPTION REPRESSOR HRCA"/>
    <property type="match status" value="1"/>
</dbReference>
<sequence>MVSERSLAVLHAIVSDYVSSNEPVGSKAIVDRHSFGVSAATIRNDMALLEEDELIAQPHTSSGRVPTDKGYRLYVDTLAKIRPLTVAQRTAIERFLGEAADLDDAMSRTVRLLSQLTNQVAVAQYPSLRRTVVRHLDLVAVAEDRILSVLILGSGVVEQQMARLPASRVTEAWVQGLRERIAGVTVGRDVDAAAAGVIGLQASVEDWAQPGESELVTAVLDAVSTQMQANRSDRIAIAGAANLSRPGDFDGSLPLVLEAIEEQVTLLRLFDELVQDERDVSASIGRENEPYGLSEASIIASSYEAEGTSVSRLGVLGPLRMDYAGNIASVRAVARYLNRLLGEDQ</sequence>
<comment type="function">
    <text evidence="5">Negative regulator of class I heat shock genes (grpE-dnaK-dnaJ and groELS operons). Prevents heat-shock induction of these operons.</text>
</comment>
<dbReference type="NCBIfam" id="TIGR00331">
    <property type="entry name" value="hrcA"/>
    <property type="match status" value="1"/>
</dbReference>
<dbReference type="InterPro" id="IPR021153">
    <property type="entry name" value="HrcA_C"/>
</dbReference>
<keyword evidence="4 5" id="KW-0804">Transcription</keyword>
<dbReference type="Gene3D" id="3.30.450.40">
    <property type="match status" value="1"/>
</dbReference>
<comment type="similarity">
    <text evidence="5">Belongs to the HrcA family.</text>
</comment>